<name>A0A4Y2ML26_ARAVE</name>
<protein>
    <recommendedName>
        <fullName evidence="3">ATP-dependent DNA helicase PIF1</fullName>
    </recommendedName>
</protein>
<proteinExistence type="predicted"/>
<comment type="caution">
    <text evidence="1">The sequence shown here is derived from an EMBL/GenBank/DDBJ whole genome shotgun (WGS) entry which is preliminary data.</text>
</comment>
<accession>A0A4Y2ML26</accession>
<evidence type="ECO:0000313" key="2">
    <source>
        <dbReference type="Proteomes" id="UP000499080"/>
    </source>
</evidence>
<reference evidence="1 2" key="1">
    <citation type="journal article" date="2019" name="Sci. Rep.">
        <title>Orb-weaving spider Araneus ventricosus genome elucidates the spidroin gene catalogue.</title>
        <authorList>
            <person name="Kono N."/>
            <person name="Nakamura H."/>
            <person name="Ohtoshi R."/>
            <person name="Moran D.A.P."/>
            <person name="Shinohara A."/>
            <person name="Yoshida Y."/>
            <person name="Fujiwara M."/>
            <person name="Mori M."/>
            <person name="Tomita M."/>
            <person name="Arakawa K."/>
        </authorList>
    </citation>
    <scope>NUCLEOTIDE SEQUENCE [LARGE SCALE GENOMIC DNA]</scope>
</reference>
<dbReference type="AlphaFoldDB" id="A0A4Y2ML26"/>
<evidence type="ECO:0008006" key="3">
    <source>
        <dbReference type="Google" id="ProtNLM"/>
    </source>
</evidence>
<gene>
    <name evidence="1" type="ORF">AVEN_64246_1</name>
</gene>
<dbReference type="SUPFAM" id="SSF52540">
    <property type="entry name" value="P-loop containing nucleoside triphosphate hydrolases"/>
    <property type="match status" value="1"/>
</dbReference>
<dbReference type="EMBL" id="BGPR01007495">
    <property type="protein sequence ID" value="GBN27269.1"/>
    <property type="molecule type" value="Genomic_DNA"/>
</dbReference>
<dbReference type="OrthoDB" id="6141723at2759"/>
<organism evidence="1 2">
    <name type="scientific">Araneus ventricosus</name>
    <name type="common">Orbweaver spider</name>
    <name type="synonym">Epeira ventricosa</name>
    <dbReference type="NCBI Taxonomy" id="182803"/>
    <lineage>
        <taxon>Eukaryota</taxon>
        <taxon>Metazoa</taxon>
        <taxon>Ecdysozoa</taxon>
        <taxon>Arthropoda</taxon>
        <taxon>Chelicerata</taxon>
        <taxon>Arachnida</taxon>
        <taxon>Araneae</taxon>
        <taxon>Araneomorphae</taxon>
        <taxon>Entelegynae</taxon>
        <taxon>Araneoidea</taxon>
        <taxon>Araneidae</taxon>
        <taxon>Araneus</taxon>
    </lineage>
</organism>
<sequence>MWTPVHPRTATISISGAVKCKLKQFPMVPAGAITVHKSHGATFEEIAYDYNKSQHNQLVYIELSRVKALEGLYLTNDKNDYTFHHAKGTTVPNYQRNQRRILKTQ</sequence>
<dbReference type="Proteomes" id="UP000499080">
    <property type="component" value="Unassembled WGS sequence"/>
</dbReference>
<dbReference type="InterPro" id="IPR027417">
    <property type="entry name" value="P-loop_NTPase"/>
</dbReference>
<keyword evidence="2" id="KW-1185">Reference proteome</keyword>
<evidence type="ECO:0000313" key="1">
    <source>
        <dbReference type="EMBL" id="GBN27269.1"/>
    </source>
</evidence>